<keyword evidence="1" id="KW-0472">Membrane</keyword>
<dbReference type="EMBL" id="VSRR010000238">
    <property type="protein sequence ID" value="MPC12814.1"/>
    <property type="molecule type" value="Genomic_DNA"/>
</dbReference>
<proteinExistence type="predicted"/>
<organism evidence="2 3">
    <name type="scientific">Portunus trituberculatus</name>
    <name type="common">Swimming crab</name>
    <name type="synonym">Neptunus trituberculatus</name>
    <dbReference type="NCBI Taxonomy" id="210409"/>
    <lineage>
        <taxon>Eukaryota</taxon>
        <taxon>Metazoa</taxon>
        <taxon>Ecdysozoa</taxon>
        <taxon>Arthropoda</taxon>
        <taxon>Crustacea</taxon>
        <taxon>Multicrustacea</taxon>
        <taxon>Malacostraca</taxon>
        <taxon>Eumalacostraca</taxon>
        <taxon>Eucarida</taxon>
        <taxon>Decapoda</taxon>
        <taxon>Pleocyemata</taxon>
        <taxon>Brachyura</taxon>
        <taxon>Eubrachyura</taxon>
        <taxon>Portunoidea</taxon>
        <taxon>Portunidae</taxon>
        <taxon>Portuninae</taxon>
        <taxon>Portunus</taxon>
    </lineage>
</organism>
<gene>
    <name evidence="2" type="ORF">E2C01_005524</name>
</gene>
<keyword evidence="1" id="KW-1133">Transmembrane helix</keyword>
<dbReference type="GO" id="GO:0061343">
    <property type="term" value="P:cell adhesion involved in heart morphogenesis"/>
    <property type="evidence" value="ECO:0007669"/>
    <property type="project" value="TreeGrafter"/>
</dbReference>
<keyword evidence="1" id="KW-0812">Transmembrane</keyword>
<feature type="transmembrane region" description="Helical" evidence="1">
    <location>
        <begin position="6"/>
        <end position="24"/>
    </location>
</feature>
<evidence type="ECO:0000313" key="3">
    <source>
        <dbReference type="Proteomes" id="UP000324222"/>
    </source>
</evidence>
<sequence>MILGLFLPLLLLVTILYLQLKLFIMMFSPWEIYGPDGVPPIVLKNCAFVHAPCLAKLFQLCLLTSSFPSCWKFAYIQPVPKKGDRSNPSNYGLIALLSCLFKVFLIYPQ</sequence>
<keyword evidence="3" id="KW-1185">Reference proteome</keyword>
<protein>
    <submittedName>
        <fullName evidence="2">Uncharacterized protein</fullName>
    </submittedName>
</protein>
<comment type="caution">
    <text evidence="2">The sequence shown here is derived from an EMBL/GenBank/DDBJ whole genome shotgun (WGS) entry which is preliminary data.</text>
</comment>
<reference evidence="2 3" key="1">
    <citation type="submission" date="2019-05" db="EMBL/GenBank/DDBJ databases">
        <title>Another draft genome of Portunus trituberculatus and its Hox gene families provides insights of decapod evolution.</title>
        <authorList>
            <person name="Jeong J.-H."/>
            <person name="Song I."/>
            <person name="Kim S."/>
            <person name="Choi T."/>
            <person name="Kim D."/>
            <person name="Ryu S."/>
            <person name="Kim W."/>
        </authorList>
    </citation>
    <scope>NUCLEOTIDE SEQUENCE [LARGE SCALE GENOMIC DNA]</scope>
    <source>
        <tissue evidence="2">Muscle</tissue>
    </source>
</reference>
<dbReference type="PANTHER" id="PTHR33395:SF22">
    <property type="entry name" value="REVERSE TRANSCRIPTASE DOMAIN-CONTAINING PROTEIN"/>
    <property type="match status" value="1"/>
</dbReference>
<dbReference type="GO" id="GO:0007508">
    <property type="term" value="P:larval heart development"/>
    <property type="evidence" value="ECO:0007669"/>
    <property type="project" value="TreeGrafter"/>
</dbReference>
<name>A0A5B7CVR3_PORTR</name>
<feature type="transmembrane region" description="Helical" evidence="1">
    <location>
        <begin position="90"/>
        <end position="107"/>
    </location>
</feature>
<accession>A0A5B7CVR3</accession>
<evidence type="ECO:0000256" key="1">
    <source>
        <dbReference type="SAM" id="Phobius"/>
    </source>
</evidence>
<dbReference type="AlphaFoldDB" id="A0A5B7CVR3"/>
<dbReference type="PANTHER" id="PTHR33395">
    <property type="entry name" value="TRANSCRIPTASE, PUTATIVE-RELATED-RELATED"/>
    <property type="match status" value="1"/>
</dbReference>
<dbReference type="GO" id="GO:0031012">
    <property type="term" value="C:extracellular matrix"/>
    <property type="evidence" value="ECO:0007669"/>
    <property type="project" value="TreeGrafter"/>
</dbReference>
<evidence type="ECO:0000313" key="2">
    <source>
        <dbReference type="EMBL" id="MPC12814.1"/>
    </source>
</evidence>
<dbReference type="Proteomes" id="UP000324222">
    <property type="component" value="Unassembled WGS sequence"/>
</dbReference>